<evidence type="ECO:0000256" key="3">
    <source>
        <dbReference type="ARBA" id="ARBA00022737"/>
    </source>
</evidence>
<keyword evidence="4 5" id="KW-0653">Protein transport</keyword>
<evidence type="ECO:0000256" key="7">
    <source>
        <dbReference type="SAM" id="MobiDB-lite"/>
    </source>
</evidence>
<reference evidence="9 11" key="1">
    <citation type="submission" date="2024-02" db="EMBL/GenBank/DDBJ databases">
        <authorList>
            <person name="Chen Y."/>
            <person name="Shah S."/>
            <person name="Dougan E. K."/>
            <person name="Thang M."/>
            <person name="Chan C."/>
        </authorList>
    </citation>
    <scope>NUCLEOTIDE SEQUENCE [LARGE SCALE GENOMIC DNA]</scope>
</reference>
<dbReference type="InterPro" id="IPR032413">
    <property type="entry name" value="Arm_3"/>
</dbReference>
<accession>A0ABP0LWX8</accession>
<keyword evidence="3" id="KW-0677">Repeat</keyword>
<comment type="similarity">
    <text evidence="1 5">Belongs to the importin alpha family.</text>
</comment>
<feature type="repeat" description="ARM" evidence="6">
    <location>
        <begin position="163"/>
        <end position="205"/>
    </location>
</feature>
<protein>
    <recommendedName>
        <fullName evidence="5">Importin subunit alpha</fullName>
    </recommendedName>
</protein>
<sequence length="530" mass="57882">MSGFGDRLSQRQKAFKKGVDADDARRKREDAAVQLRKQTRDEALMKKRMVNDLPPGQLPDPMAMMHSGMATGPSNCEQIPALSQALMSDDPQAQFSATQQFRKLLSIEQNPPISEVINAGVVPRFVQFLKEINRPDLQFEAAWVLTNIASGNADQTRVVVEHGALPIFVQLLQSPNDDVREQAVWALGNIAGDSPNFRDLVLQSGGLHPVMTVLRESEKTSMMRNATWTLSNLCRGKPPPPFEWVSPALGTLANLIYSSDCEVLTDACWALSYLSDGPNERITAVIQAGVCRRLVELLLHSSPLVQTPALRAVGNIVTGDDNQTQVILQSGALPSLLKLLSHAKKAIRKESCWTISNITAGNRDQIQEVINNGLLPPVIHLLQTADFDIKKEAAWAISNATSGGSPQQVEYLVESGCVKPLVDLLAVSDAKIIGVALEALENILKVGKDKQQEMGMAENPFANKIETADGLPKIEALQEDPNEEVYQKAMKILEKYFPLEDDDADIIDDASAPQFQFGAQVPTGGFSFGS</sequence>
<feature type="region of interest" description="Disordered" evidence="7">
    <location>
        <begin position="1"/>
        <end position="32"/>
    </location>
</feature>
<dbReference type="PROSITE" id="PS50176">
    <property type="entry name" value="ARM_REPEAT"/>
    <property type="match status" value="4"/>
</dbReference>
<dbReference type="Gene3D" id="1.25.10.10">
    <property type="entry name" value="Leucine-rich Repeat Variant"/>
    <property type="match status" value="1"/>
</dbReference>
<evidence type="ECO:0000256" key="6">
    <source>
        <dbReference type="PROSITE-ProRule" id="PRU00259"/>
    </source>
</evidence>
<evidence type="ECO:0000256" key="1">
    <source>
        <dbReference type="ARBA" id="ARBA00010394"/>
    </source>
</evidence>
<dbReference type="Gene3D" id="1.20.5.690">
    <property type="entry name" value="Importin-alpha, importin-beta-binding domain"/>
    <property type="match status" value="1"/>
</dbReference>
<evidence type="ECO:0000313" key="9">
    <source>
        <dbReference type="EMBL" id="CAK9042994.1"/>
    </source>
</evidence>
<dbReference type="EMBL" id="CAXAMM010018291">
    <property type="protein sequence ID" value="CAK9043059.1"/>
    <property type="molecule type" value="Genomic_DNA"/>
</dbReference>
<dbReference type="InterPro" id="IPR002652">
    <property type="entry name" value="Importin-a_IBB"/>
</dbReference>
<evidence type="ECO:0000256" key="5">
    <source>
        <dbReference type="PIRNR" id="PIRNR005673"/>
    </source>
</evidence>
<keyword evidence="11" id="KW-1185">Reference proteome</keyword>
<dbReference type="InterPro" id="IPR011989">
    <property type="entry name" value="ARM-like"/>
</dbReference>
<feature type="repeat" description="ARM" evidence="6">
    <location>
        <begin position="120"/>
        <end position="163"/>
    </location>
</feature>
<dbReference type="InterPro" id="IPR016024">
    <property type="entry name" value="ARM-type_fold"/>
</dbReference>
<name>A0ABP0LWX8_9DINO</name>
<comment type="caution">
    <text evidence="9">The sequence shown here is derived from an EMBL/GenBank/DDBJ whole genome shotgun (WGS) entry which is preliminary data.</text>
</comment>
<evidence type="ECO:0000313" key="10">
    <source>
        <dbReference type="EMBL" id="CAK9043059.1"/>
    </source>
</evidence>
<dbReference type="Pfam" id="PF01749">
    <property type="entry name" value="IBB"/>
    <property type="match status" value="1"/>
</dbReference>
<dbReference type="InterPro" id="IPR024931">
    <property type="entry name" value="Importin_alpha"/>
</dbReference>
<dbReference type="EMBL" id="CAXAMM010018258">
    <property type="protein sequence ID" value="CAK9042994.1"/>
    <property type="molecule type" value="Genomic_DNA"/>
</dbReference>
<evidence type="ECO:0000313" key="11">
    <source>
        <dbReference type="Proteomes" id="UP001642464"/>
    </source>
</evidence>
<dbReference type="Pfam" id="PF00514">
    <property type="entry name" value="Arm"/>
    <property type="match status" value="8"/>
</dbReference>
<dbReference type="InterPro" id="IPR036975">
    <property type="entry name" value="Importin-a_IBB_sf"/>
</dbReference>
<dbReference type="Proteomes" id="UP001642464">
    <property type="component" value="Unassembled WGS sequence"/>
</dbReference>
<dbReference type="Pfam" id="PF16186">
    <property type="entry name" value="Arm_3"/>
    <property type="match status" value="1"/>
</dbReference>
<keyword evidence="2 5" id="KW-0813">Transport</keyword>
<organism evidence="9 11">
    <name type="scientific">Durusdinium trenchii</name>
    <dbReference type="NCBI Taxonomy" id="1381693"/>
    <lineage>
        <taxon>Eukaryota</taxon>
        <taxon>Sar</taxon>
        <taxon>Alveolata</taxon>
        <taxon>Dinophyceae</taxon>
        <taxon>Suessiales</taxon>
        <taxon>Symbiodiniaceae</taxon>
        <taxon>Durusdinium</taxon>
    </lineage>
</organism>
<feature type="repeat" description="ARM" evidence="6">
    <location>
        <begin position="373"/>
        <end position="401"/>
    </location>
</feature>
<dbReference type="SMART" id="SM00185">
    <property type="entry name" value="ARM"/>
    <property type="match status" value="8"/>
</dbReference>
<feature type="domain" description="IBB" evidence="8">
    <location>
        <begin position="1"/>
        <end position="57"/>
    </location>
</feature>
<evidence type="ECO:0000259" key="8">
    <source>
        <dbReference type="PROSITE" id="PS51214"/>
    </source>
</evidence>
<feature type="compositionally biased region" description="Basic and acidic residues" evidence="7">
    <location>
        <begin position="17"/>
        <end position="31"/>
    </location>
</feature>
<dbReference type="InterPro" id="IPR000225">
    <property type="entry name" value="Armadillo"/>
</dbReference>
<feature type="repeat" description="ARM" evidence="6">
    <location>
        <begin position="331"/>
        <end position="373"/>
    </location>
</feature>
<dbReference type="PANTHER" id="PTHR23316">
    <property type="entry name" value="IMPORTIN ALPHA"/>
    <property type="match status" value="1"/>
</dbReference>
<dbReference type="PROSITE" id="PS51214">
    <property type="entry name" value="IBB"/>
    <property type="match status" value="1"/>
</dbReference>
<proteinExistence type="inferred from homology"/>
<gene>
    <name evidence="9" type="ORF">SCF082_LOCUS24660</name>
    <name evidence="10" type="ORF">SCF082_LOCUS24681</name>
</gene>
<dbReference type="PIRSF" id="PIRSF005673">
    <property type="entry name" value="Importin_alpha"/>
    <property type="match status" value="1"/>
</dbReference>
<evidence type="ECO:0000256" key="4">
    <source>
        <dbReference type="ARBA" id="ARBA00022927"/>
    </source>
</evidence>
<dbReference type="SUPFAM" id="SSF48371">
    <property type="entry name" value="ARM repeat"/>
    <property type="match status" value="1"/>
</dbReference>
<evidence type="ECO:0000256" key="2">
    <source>
        <dbReference type="ARBA" id="ARBA00022448"/>
    </source>
</evidence>